<evidence type="ECO:0000256" key="5">
    <source>
        <dbReference type="ARBA" id="ARBA00022777"/>
    </source>
</evidence>
<dbReference type="Proteomes" id="UP001057702">
    <property type="component" value="Unassembled WGS sequence"/>
</dbReference>
<keyword evidence="12" id="KW-1185">Reference proteome</keyword>
<dbReference type="GO" id="GO:0016301">
    <property type="term" value="F:kinase activity"/>
    <property type="evidence" value="ECO:0007669"/>
    <property type="project" value="UniProtKB-KW"/>
</dbReference>
<keyword evidence="5 11" id="KW-0418">Kinase</keyword>
<dbReference type="PANTHER" id="PTHR24421">
    <property type="entry name" value="NITRATE/NITRITE SENSOR PROTEIN NARX-RELATED"/>
    <property type="match status" value="1"/>
</dbReference>
<protein>
    <submittedName>
        <fullName evidence="11">Histidine kinase</fullName>
    </submittedName>
</protein>
<keyword evidence="7" id="KW-0902">Two-component regulatory system</keyword>
<keyword evidence="3" id="KW-0808">Transferase</keyword>
<dbReference type="CDD" id="cd16917">
    <property type="entry name" value="HATPase_UhpB-NarQ-NarX-like"/>
    <property type="match status" value="1"/>
</dbReference>
<keyword evidence="8 9" id="KW-0472">Membrane</keyword>
<accession>A0ABT1PX63</accession>
<keyword evidence="6 9" id="KW-1133">Transmembrane helix</keyword>
<evidence type="ECO:0000256" key="9">
    <source>
        <dbReference type="SAM" id="Phobius"/>
    </source>
</evidence>
<dbReference type="Pfam" id="PF07730">
    <property type="entry name" value="HisKA_3"/>
    <property type="match status" value="1"/>
</dbReference>
<dbReference type="InterPro" id="IPR011712">
    <property type="entry name" value="Sig_transdc_His_kin_sub3_dim/P"/>
</dbReference>
<dbReference type="SMART" id="SM00387">
    <property type="entry name" value="HATPase_c"/>
    <property type="match status" value="1"/>
</dbReference>
<evidence type="ECO:0000256" key="6">
    <source>
        <dbReference type="ARBA" id="ARBA00022989"/>
    </source>
</evidence>
<evidence type="ECO:0000256" key="3">
    <source>
        <dbReference type="ARBA" id="ARBA00022679"/>
    </source>
</evidence>
<dbReference type="RefSeq" id="WP_255921166.1">
    <property type="nucleotide sequence ID" value="NZ_JANFNG010000012.1"/>
</dbReference>
<evidence type="ECO:0000256" key="4">
    <source>
        <dbReference type="ARBA" id="ARBA00022692"/>
    </source>
</evidence>
<comment type="caution">
    <text evidence="11">The sequence shown here is derived from an EMBL/GenBank/DDBJ whole genome shotgun (WGS) entry which is preliminary data.</text>
</comment>
<feature type="transmembrane region" description="Helical" evidence="9">
    <location>
        <begin position="75"/>
        <end position="97"/>
    </location>
</feature>
<dbReference type="InterPro" id="IPR003594">
    <property type="entry name" value="HATPase_dom"/>
</dbReference>
<reference evidence="11" key="1">
    <citation type="submission" date="2022-06" db="EMBL/GenBank/DDBJ databases">
        <title>Draft genome sequence of Streptomyces sp. RB6PN25 isolated from peat swamp forest in Thailand.</title>
        <authorList>
            <person name="Duangmal K."/>
            <person name="Klaysubun C."/>
        </authorList>
    </citation>
    <scope>NUCLEOTIDE SEQUENCE</scope>
    <source>
        <strain evidence="11">RB6PN25</strain>
    </source>
</reference>
<dbReference type="EMBL" id="JANFNG010000012">
    <property type="protein sequence ID" value="MCQ4082257.1"/>
    <property type="molecule type" value="Genomic_DNA"/>
</dbReference>
<evidence type="ECO:0000256" key="1">
    <source>
        <dbReference type="ARBA" id="ARBA00004651"/>
    </source>
</evidence>
<evidence type="ECO:0000256" key="2">
    <source>
        <dbReference type="ARBA" id="ARBA00022475"/>
    </source>
</evidence>
<evidence type="ECO:0000256" key="8">
    <source>
        <dbReference type="ARBA" id="ARBA00023136"/>
    </source>
</evidence>
<feature type="transmembrane region" description="Helical" evidence="9">
    <location>
        <begin position="47"/>
        <end position="66"/>
    </location>
</feature>
<dbReference type="InterPro" id="IPR050482">
    <property type="entry name" value="Sensor_HK_TwoCompSys"/>
</dbReference>
<dbReference type="PANTHER" id="PTHR24421:SF37">
    <property type="entry name" value="SENSOR HISTIDINE KINASE NARS"/>
    <property type="match status" value="1"/>
</dbReference>
<feature type="domain" description="Histidine kinase/HSP90-like ATPase" evidence="10">
    <location>
        <begin position="277"/>
        <end position="371"/>
    </location>
</feature>
<name>A0ABT1PX63_9ACTN</name>
<comment type="subcellular location">
    <subcellularLocation>
        <location evidence="1">Cell membrane</location>
        <topology evidence="1">Multi-pass membrane protein</topology>
    </subcellularLocation>
</comment>
<dbReference type="Pfam" id="PF02518">
    <property type="entry name" value="HATPase_c"/>
    <property type="match status" value="1"/>
</dbReference>
<evidence type="ECO:0000313" key="11">
    <source>
        <dbReference type="EMBL" id="MCQ4082257.1"/>
    </source>
</evidence>
<sequence>MGEPHIAGFRLELSALQALCRHVFAFRLAMIAISAPIVMYGADPGPYQWAVGAALLVTFMTSYALFRDWERLGPLLLRHPLLLLGDTLFAALLLLAASPDSPLAYLSACTPLLAGLVYGGKGAAWFTVLQAVVLAAVLALAPGVGADPANSLLLPGFYAIAGWTGTVLRRLLLRFGEATQALGDTRAKLAAERAVGEERARVARELHDTVAKTLAGVALAAEGLADSVSAAPDASPEVRSRAALLASSARQAAAESRALLGRLRAALGTGATAGPCDPVRELTAVVAEALDNAERHAGASKVVLTITVTDDGHGLPDGVGVDAGALEPLCEAGHFGLIGMAERVKAMGARLSVTGPAGKGTEVRVELPLGVNGIADLGG</sequence>
<gene>
    <name evidence="11" type="ORF">NGB36_16990</name>
</gene>
<organism evidence="11 12">
    <name type="scientific">Streptomyces humicola</name>
    <dbReference type="NCBI Taxonomy" id="2953240"/>
    <lineage>
        <taxon>Bacteria</taxon>
        <taxon>Bacillati</taxon>
        <taxon>Actinomycetota</taxon>
        <taxon>Actinomycetes</taxon>
        <taxon>Kitasatosporales</taxon>
        <taxon>Streptomycetaceae</taxon>
        <taxon>Streptomyces</taxon>
    </lineage>
</organism>
<feature type="transmembrane region" description="Helical" evidence="9">
    <location>
        <begin position="24"/>
        <end position="41"/>
    </location>
</feature>
<evidence type="ECO:0000259" key="10">
    <source>
        <dbReference type="SMART" id="SM00387"/>
    </source>
</evidence>
<feature type="transmembrane region" description="Helical" evidence="9">
    <location>
        <begin position="152"/>
        <end position="172"/>
    </location>
</feature>
<keyword evidence="4 9" id="KW-0812">Transmembrane</keyword>
<keyword evidence="2" id="KW-1003">Cell membrane</keyword>
<feature type="transmembrane region" description="Helical" evidence="9">
    <location>
        <begin position="126"/>
        <end position="146"/>
    </location>
</feature>
<dbReference type="Gene3D" id="3.30.565.10">
    <property type="entry name" value="Histidine kinase-like ATPase, C-terminal domain"/>
    <property type="match status" value="1"/>
</dbReference>
<dbReference type="InterPro" id="IPR036890">
    <property type="entry name" value="HATPase_C_sf"/>
</dbReference>
<evidence type="ECO:0000256" key="7">
    <source>
        <dbReference type="ARBA" id="ARBA00023012"/>
    </source>
</evidence>
<proteinExistence type="predicted"/>
<evidence type="ECO:0000313" key="12">
    <source>
        <dbReference type="Proteomes" id="UP001057702"/>
    </source>
</evidence>
<dbReference type="SUPFAM" id="SSF55874">
    <property type="entry name" value="ATPase domain of HSP90 chaperone/DNA topoisomerase II/histidine kinase"/>
    <property type="match status" value="1"/>
</dbReference>
<dbReference type="Gene3D" id="1.20.5.1930">
    <property type="match status" value="1"/>
</dbReference>